<dbReference type="Proteomes" id="UP000198534">
    <property type="component" value="Unassembled WGS sequence"/>
</dbReference>
<protein>
    <submittedName>
        <fullName evidence="2">Uncharacterized protein</fullName>
    </submittedName>
</protein>
<dbReference type="RefSeq" id="WP_091738748.1">
    <property type="nucleotide sequence ID" value="NZ_FNNQ01000006.1"/>
</dbReference>
<reference evidence="2 3" key="1">
    <citation type="submission" date="2016-10" db="EMBL/GenBank/DDBJ databases">
        <authorList>
            <person name="de Groot N.N."/>
        </authorList>
    </citation>
    <scope>NUCLEOTIDE SEQUENCE [LARGE SCALE GENOMIC DNA]</scope>
    <source>
        <strain evidence="2 3">DSM 45610</strain>
    </source>
</reference>
<dbReference type="AlphaFoldDB" id="A0A1H2WJ26"/>
<dbReference type="OrthoDB" id="2914047at2"/>
<evidence type="ECO:0000256" key="1">
    <source>
        <dbReference type="SAM" id="MobiDB-lite"/>
    </source>
</evidence>
<evidence type="ECO:0000313" key="3">
    <source>
        <dbReference type="Proteomes" id="UP000198534"/>
    </source>
</evidence>
<gene>
    <name evidence="2" type="ORF">SAMN05444487_106148</name>
</gene>
<dbReference type="EMBL" id="FNNQ01000006">
    <property type="protein sequence ID" value="SDW80531.1"/>
    <property type="molecule type" value="Genomic_DNA"/>
</dbReference>
<feature type="region of interest" description="Disordered" evidence="1">
    <location>
        <begin position="62"/>
        <end position="88"/>
    </location>
</feature>
<evidence type="ECO:0000313" key="2">
    <source>
        <dbReference type="EMBL" id="SDW80531.1"/>
    </source>
</evidence>
<accession>A0A1H2WJ26</accession>
<name>A0A1H2WJ26_9BACL</name>
<proteinExistence type="predicted"/>
<organism evidence="2 3">
    <name type="scientific">Marininema mesophilum</name>
    <dbReference type="NCBI Taxonomy" id="1048340"/>
    <lineage>
        <taxon>Bacteria</taxon>
        <taxon>Bacillati</taxon>
        <taxon>Bacillota</taxon>
        <taxon>Bacilli</taxon>
        <taxon>Bacillales</taxon>
        <taxon>Thermoactinomycetaceae</taxon>
        <taxon>Marininema</taxon>
    </lineage>
</organism>
<keyword evidence="3" id="KW-1185">Reference proteome</keyword>
<sequence>MRKKIGEKSVKMMKMMTVFALALAFVFSGGFIGPVKASAAPDNEKKLPEKYIQGYKIDKDGKKTPVYNTDNAPKGKVAPKADEPTSPYAANYPKLSEDPYAPALESGTTKTDPPGKIGDIVYFKLNGVQAHFNGSEEFTDAGVYLEKKSDGTIEKGLYEVKTGATNTAPLEKLNEERAQNGEAWMVEKYGPSMAWSKAFDGTSKLKRESKFKLLGTSTVANSAEWWSGLDIEHGVSETESYSLAWTIGFKLSIEAGGGFVPGKTTTEFSTQLTNTFGQETTISDKVTYKDQTKVPKADNPAYQYDVYRGALYQLTNTYTLEPGTGLQELINAEEFPGDFGFKQGLANPSFQYNSKELYYPVTPGSHLGPGGQ</sequence>